<dbReference type="Gene3D" id="2.60.40.10">
    <property type="entry name" value="Immunoglobulins"/>
    <property type="match status" value="5"/>
</dbReference>
<dbReference type="InterPro" id="IPR013783">
    <property type="entry name" value="Ig-like_fold"/>
</dbReference>
<dbReference type="PANTHER" id="PTHR46730">
    <property type="entry name" value="POLYCYSTIN-1"/>
    <property type="match status" value="1"/>
</dbReference>
<accession>A0A7C7ZDI3</accession>
<organism evidence="8 9">
    <name type="scientific">Marine Group III euryarchaeote</name>
    <dbReference type="NCBI Taxonomy" id="2173149"/>
    <lineage>
        <taxon>Archaea</taxon>
        <taxon>Methanobacteriati</taxon>
        <taxon>Thermoplasmatota</taxon>
        <taxon>Thermoplasmata</taxon>
        <taxon>Candidatus Thermoprofundales</taxon>
    </lineage>
</organism>
<evidence type="ECO:0000256" key="1">
    <source>
        <dbReference type="ARBA" id="ARBA00004141"/>
    </source>
</evidence>
<evidence type="ECO:0000256" key="3">
    <source>
        <dbReference type="ARBA" id="ARBA00022737"/>
    </source>
</evidence>
<dbReference type="SUPFAM" id="SSF49478">
    <property type="entry name" value="Cna protein B-type domain"/>
    <property type="match status" value="1"/>
</dbReference>
<name>A0A7C7ZDI3_9ARCH</name>
<keyword evidence="4 6" id="KW-1133">Transmembrane helix</keyword>
<proteinExistence type="predicted"/>
<evidence type="ECO:0000256" key="2">
    <source>
        <dbReference type="ARBA" id="ARBA00022692"/>
    </source>
</evidence>
<dbReference type="CDD" id="cd00146">
    <property type="entry name" value="PKD"/>
    <property type="match status" value="2"/>
</dbReference>
<evidence type="ECO:0000313" key="9">
    <source>
        <dbReference type="Proteomes" id="UP000589516"/>
    </source>
</evidence>
<dbReference type="GO" id="GO:0005886">
    <property type="term" value="C:plasma membrane"/>
    <property type="evidence" value="ECO:0007669"/>
    <property type="project" value="TreeGrafter"/>
</dbReference>
<dbReference type="SUPFAM" id="SSF49299">
    <property type="entry name" value="PKD domain"/>
    <property type="match status" value="3"/>
</dbReference>
<dbReference type="PANTHER" id="PTHR46730:SF1">
    <property type="entry name" value="PLAT DOMAIN-CONTAINING PROTEIN"/>
    <property type="match status" value="1"/>
</dbReference>
<dbReference type="InterPro" id="IPR035986">
    <property type="entry name" value="PKD_dom_sf"/>
</dbReference>
<dbReference type="InterPro" id="IPR000601">
    <property type="entry name" value="PKD_dom"/>
</dbReference>
<protein>
    <submittedName>
        <fullName evidence="8">PKD domain-containing protein</fullName>
    </submittedName>
</protein>
<evidence type="ECO:0000256" key="6">
    <source>
        <dbReference type="SAM" id="Phobius"/>
    </source>
</evidence>
<evidence type="ECO:0000256" key="4">
    <source>
        <dbReference type="ARBA" id="ARBA00022989"/>
    </source>
</evidence>
<evidence type="ECO:0000259" key="7">
    <source>
        <dbReference type="PROSITE" id="PS50093"/>
    </source>
</evidence>
<dbReference type="InterPro" id="IPR022409">
    <property type="entry name" value="PKD/Chitinase_dom"/>
</dbReference>
<feature type="domain" description="PKD" evidence="7">
    <location>
        <begin position="335"/>
        <end position="417"/>
    </location>
</feature>
<dbReference type="Pfam" id="PF13620">
    <property type="entry name" value="CarboxypepD_reg"/>
    <property type="match status" value="2"/>
</dbReference>
<keyword evidence="3" id="KW-0677">Repeat</keyword>
<keyword evidence="2 6" id="KW-0812">Transmembrane</keyword>
<dbReference type="GO" id="GO:0006816">
    <property type="term" value="P:calcium ion transport"/>
    <property type="evidence" value="ECO:0007669"/>
    <property type="project" value="TreeGrafter"/>
</dbReference>
<evidence type="ECO:0000313" key="8">
    <source>
        <dbReference type="EMBL" id="HIG63478.1"/>
    </source>
</evidence>
<feature type="domain" description="PKD" evidence="7">
    <location>
        <begin position="452"/>
        <end position="517"/>
    </location>
</feature>
<evidence type="ECO:0000256" key="5">
    <source>
        <dbReference type="ARBA" id="ARBA00023136"/>
    </source>
</evidence>
<keyword evidence="5 6" id="KW-0472">Membrane</keyword>
<dbReference type="SUPFAM" id="SSF49464">
    <property type="entry name" value="Carboxypeptidase regulatory domain-like"/>
    <property type="match status" value="1"/>
</dbReference>
<reference evidence="9" key="1">
    <citation type="journal article" date="2019" name="bioRxiv">
        <title>Genome diversification in globally distributed novel marine Proteobacteria is linked to environmental adaptation.</title>
        <authorList>
            <person name="Zhou Z."/>
            <person name="Tran P.Q."/>
            <person name="Kieft K."/>
            <person name="Anantharaman K."/>
        </authorList>
    </citation>
    <scope>NUCLEOTIDE SEQUENCE [LARGE SCALE GENOMIC DNA]</scope>
</reference>
<feature type="transmembrane region" description="Helical" evidence="6">
    <location>
        <begin position="749"/>
        <end position="770"/>
    </location>
</feature>
<dbReference type="Pfam" id="PF18911">
    <property type="entry name" value="PKD_4"/>
    <property type="match status" value="3"/>
</dbReference>
<comment type="subcellular location">
    <subcellularLocation>
        <location evidence="1">Membrane</location>
        <topology evidence="1">Multi-pass membrane protein</topology>
    </subcellularLocation>
</comment>
<dbReference type="AlphaFoldDB" id="A0A7C7ZDI3"/>
<dbReference type="SMART" id="SM00089">
    <property type="entry name" value="PKD"/>
    <property type="match status" value="3"/>
</dbReference>
<dbReference type="Proteomes" id="UP000589516">
    <property type="component" value="Unassembled WGS sequence"/>
</dbReference>
<gene>
    <name evidence="8" type="ORF">EYQ16_03035</name>
</gene>
<dbReference type="InterPro" id="IPR008969">
    <property type="entry name" value="CarboxyPept-like_regulatory"/>
</dbReference>
<dbReference type="EMBL" id="DUAV01000022">
    <property type="protein sequence ID" value="HIG63478.1"/>
    <property type="molecule type" value="Genomic_DNA"/>
</dbReference>
<feature type="domain" description="PKD" evidence="7">
    <location>
        <begin position="555"/>
        <end position="595"/>
    </location>
</feature>
<comment type="caution">
    <text evidence="8">The sequence shown here is derived from an EMBL/GenBank/DDBJ whole genome shotgun (WGS) entry which is preliminary data.</text>
</comment>
<dbReference type="Gene3D" id="2.60.40.1120">
    <property type="entry name" value="Carboxypeptidase-like, regulatory domain"/>
    <property type="match status" value="1"/>
</dbReference>
<dbReference type="PROSITE" id="PS50093">
    <property type="entry name" value="PKD"/>
    <property type="match status" value="3"/>
</dbReference>
<dbReference type="InterPro" id="IPR011635">
    <property type="entry name" value="CARDB"/>
</dbReference>
<dbReference type="GO" id="GO:0005261">
    <property type="term" value="F:monoatomic cation channel activity"/>
    <property type="evidence" value="ECO:0007669"/>
    <property type="project" value="TreeGrafter"/>
</dbReference>
<sequence>MTQQRQSLKVLLATVMLLCGAFAGLLLATNASAATYDRDGFVLADGAGLSGATINAFNSATGAVTTTSTLEDGWYSLDNLEDGDYLFGYEMAGYLAVVNDVTVDGSGSMDDVILVATMGGSNSFAGNVTDGSSAIEGASVTLAGEESGDGWWGGSAAYEHNATTDADGNYSFSGLANESFTLRVTAAGYYSSIGSSANVVLSVVNDDNLKYVRILDGDGNTLRDAEVMLYEVSTATWAAAEKLGGATHVVRPSAASNGNYIFAFHTDYATGVTVADDGAGENLEIVLDTASSGTRVAALPGVPAITSSIPVMDVSGMTVLLQLNPGPTADVVVTSEASMLAGAYVVAVDEAVSFSAAGASATVGITQLEWDFGEGGASTYGQEELNHSWSASGSYTVNLTAMDQYGMVDTANVTILVDGTAPTSSFTTTVKDSIEDEGSPYNDTNVAEDSSTLVFNGSGSSDVESEIASWAWDFGEEGSDSGSVVSKQFSEPGEYEVTLTTTDAAGNSASDSATIIVNDVTIPDAKFTYYYDINGNGTIEADEQALQKAMEGAPVTFNASSTEDNFDSLANLTFNWEFGDGMSQSGAVIEHVYAELQDEGFNVVLTVTDRAGNEAVFGTLVEPATMVRPDLFVSSLNFTSDSPQAGDNLVMEATLKLLEENITGSFNVAFYADSITAGNEFANISVDGANLSAGIEHSYTLTATWSNIPAGVHTIFVVVDAANVIDEGTEKNELMKLVTVKAADDGRDWTSIGLIVAIVMAVFGALGYIYRDQIFGK</sequence>
<dbReference type="Pfam" id="PF07705">
    <property type="entry name" value="CARDB"/>
    <property type="match status" value="1"/>
</dbReference>